<evidence type="ECO:0000313" key="2">
    <source>
        <dbReference type="Proteomes" id="UP000319438"/>
    </source>
</evidence>
<organism evidence="1 2">
    <name type="scientific">Port-miou virus</name>
    <dbReference type="NCBI Taxonomy" id="1733873"/>
    <lineage>
        <taxon>Viruses</taxon>
        <taxon>Varidnaviria</taxon>
        <taxon>Bamfordvirae</taxon>
        <taxon>Nucleocytoviricota</taxon>
        <taxon>Megaviricetes</taxon>
        <taxon>Pimascovirales</taxon>
        <taxon>Pimascovirales incertae sedis</taxon>
        <taxon>Marseilleviridae</taxon>
        <taxon>Losannavirus</taxon>
        <taxon>Losannavirus lausannense</taxon>
        <taxon>Lausannevirus</taxon>
    </lineage>
</organism>
<dbReference type="InterPro" id="IPR043923">
    <property type="entry name" value="DUF5774"/>
</dbReference>
<sequence>MENFYWKRNAAIHRAWEEKGSGDLEELSNALSVAQYDLFVKDAKLVWFPVLGGKRVPLLLVAGMDLEKLERGVFCQIWNNHCVSRDEDTWFTSRVRLYDTKSKALGTTHLSQKNYWRKLKQGQVLRPDAARTICCIFSCFFPQKF</sequence>
<reference evidence="1" key="1">
    <citation type="journal article" date="2015" name="Genome Announc.">
        <title>Complete Genome Sequence of a New Member of the Marseilleviridae Recovered from the Brackish Submarine Spring in the Cassis Port-Miou Calanque, France.</title>
        <authorList>
            <person name="Doutre G."/>
            <person name="Arfib B."/>
            <person name="Rochette P."/>
            <person name="Claverie J.M."/>
            <person name="Bonin P."/>
            <person name="Abergel C."/>
        </authorList>
    </citation>
    <scope>NUCLEOTIDE SEQUENCE [LARGE SCALE GENOMIC DNA]</scope>
    <source>
        <strain evidence="1">1</strain>
    </source>
</reference>
<proteinExistence type="predicted"/>
<dbReference type="Proteomes" id="UP000319438">
    <property type="component" value="Segment"/>
</dbReference>
<protein>
    <submittedName>
        <fullName evidence="1">Uncharacterized protein</fullName>
    </submittedName>
</protein>
<accession>A0A0N9P8N5</accession>
<evidence type="ECO:0000313" key="1">
    <source>
        <dbReference type="EMBL" id="ALH06834.1"/>
    </source>
</evidence>
<gene>
    <name evidence="1" type="ORF">PMV_136</name>
</gene>
<dbReference type="EMBL" id="KT428292">
    <property type="protein sequence ID" value="ALH06834.1"/>
    <property type="molecule type" value="Genomic_DNA"/>
</dbReference>
<dbReference type="Pfam" id="PF19083">
    <property type="entry name" value="DUF5774"/>
    <property type="match status" value="1"/>
</dbReference>
<name>A0A0N9P8N5_9VIRU</name>